<feature type="binding site" evidence="4">
    <location>
        <begin position="9"/>
        <end position="14"/>
    </location>
    <ligand>
        <name>substrate</name>
    </ligand>
</feature>
<sequence length="268" mass="29814">MTESETVWYLAYGSNMSTAKFTGRRGIVPMKSARVFLPNWVLTAEIPGVPYSEPSYYSIRPRKESGAEKALSPDVIGVAYLITAEQYHRVIASEGGQIAYQDIRVCGKPLDAADAENTGAEVVVQTLGSTTMVRHPTPTPSQRYMDVVMAGAEEAQLPLAYQEFLSRAPHYVPPRSWWTRIGASLFLAWCAPMWRMIDIITHSNTGKDGKVPSPIVWLVRGVVFLIWMVHDWVFAPIFGRGDGIGQTWEYLFAKGAYNKKSGTIYGTL</sequence>
<dbReference type="Proteomes" id="UP000800094">
    <property type="component" value="Unassembled WGS sequence"/>
</dbReference>
<feature type="active site" description="Proton acceptor" evidence="3">
    <location>
        <position position="94"/>
    </location>
</feature>
<dbReference type="GeneID" id="54577220"/>
<evidence type="ECO:0000256" key="1">
    <source>
        <dbReference type="ARBA" id="ARBA00012346"/>
    </source>
</evidence>
<dbReference type="RefSeq" id="XP_033681850.1">
    <property type="nucleotide sequence ID" value="XM_033823890.1"/>
</dbReference>
<evidence type="ECO:0000256" key="2">
    <source>
        <dbReference type="ARBA" id="ARBA00023239"/>
    </source>
</evidence>
<feature type="binding site" evidence="4">
    <location>
        <position position="144"/>
    </location>
    <ligand>
        <name>substrate</name>
    </ligand>
</feature>
<dbReference type="GO" id="GO:0003839">
    <property type="term" value="F:gamma-glutamylcyclotransferase activity"/>
    <property type="evidence" value="ECO:0007669"/>
    <property type="project" value="UniProtKB-EC"/>
</dbReference>
<dbReference type="EC" id="4.3.2.9" evidence="1"/>
<evidence type="ECO:0000256" key="3">
    <source>
        <dbReference type="PIRSR" id="PIRSR617939-1"/>
    </source>
</evidence>
<name>A0A6A6I8Z7_9PLEO</name>
<dbReference type="InterPro" id="IPR017939">
    <property type="entry name" value="G-Glutamylcylcotransferase"/>
</dbReference>
<accession>A0A6A6I8Z7</accession>
<dbReference type="EMBL" id="ML987198">
    <property type="protein sequence ID" value="KAF2246846.1"/>
    <property type="molecule type" value="Genomic_DNA"/>
</dbReference>
<keyword evidence="6" id="KW-1185">Reference proteome</keyword>
<evidence type="ECO:0000313" key="5">
    <source>
        <dbReference type="EMBL" id="KAF2246846.1"/>
    </source>
</evidence>
<reference evidence="5" key="1">
    <citation type="journal article" date="2020" name="Stud. Mycol.">
        <title>101 Dothideomycetes genomes: a test case for predicting lifestyles and emergence of pathogens.</title>
        <authorList>
            <person name="Haridas S."/>
            <person name="Albert R."/>
            <person name="Binder M."/>
            <person name="Bloem J."/>
            <person name="Labutti K."/>
            <person name="Salamov A."/>
            <person name="Andreopoulos B."/>
            <person name="Baker S."/>
            <person name="Barry K."/>
            <person name="Bills G."/>
            <person name="Bluhm B."/>
            <person name="Cannon C."/>
            <person name="Castanera R."/>
            <person name="Culley D."/>
            <person name="Daum C."/>
            <person name="Ezra D."/>
            <person name="Gonzalez J."/>
            <person name="Henrissat B."/>
            <person name="Kuo A."/>
            <person name="Liang C."/>
            <person name="Lipzen A."/>
            <person name="Lutzoni F."/>
            <person name="Magnuson J."/>
            <person name="Mondo S."/>
            <person name="Nolan M."/>
            <person name="Ohm R."/>
            <person name="Pangilinan J."/>
            <person name="Park H.-J."/>
            <person name="Ramirez L."/>
            <person name="Alfaro M."/>
            <person name="Sun H."/>
            <person name="Tritt A."/>
            <person name="Yoshinaga Y."/>
            <person name="Zwiers L.-H."/>
            <person name="Turgeon B."/>
            <person name="Goodwin S."/>
            <person name="Spatafora J."/>
            <person name="Crous P."/>
            <person name="Grigoriev I."/>
        </authorList>
    </citation>
    <scope>NUCLEOTIDE SEQUENCE</scope>
    <source>
        <strain evidence="5">CBS 122368</strain>
    </source>
</reference>
<proteinExistence type="predicted"/>
<dbReference type="PANTHER" id="PTHR12935">
    <property type="entry name" value="GAMMA-GLUTAMYLCYCLOTRANSFERASE"/>
    <property type="match status" value="1"/>
</dbReference>
<keyword evidence="2" id="KW-0456">Lyase</keyword>
<organism evidence="5 6">
    <name type="scientific">Trematosphaeria pertusa</name>
    <dbReference type="NCBI Taxonomy" id="390896"/>
    <lineage>
        <taxon>Eukaryota</taxon>
        <taxon>Fungi</taxon>
        <taxon>Dikarya</taxon>
        <taxon>Ascomycota</taxon>
        <taxon>Pezizomycotina</taxon>
        <taxon>Dothideomycetes</taxon>
        <taxon>Pleosporomycetidae</taxon>
        <taxon>Pleosporales</taxon>
        <taxon>Massarineae</taxon>
        <taxon>Trematosphaeriaceae</taxon>
        <taxon>Trematosphaeria</taxon>
    </lineage>
</organism>
<evidence type="ECO:0000313" key="6">
    <source>
        <dbReference type="Proteomes" id="UP000800094"/>
    </source>
</evidence>
<dbReference type="PANTHER" id="PTHR12935:SF0">
    <property type="entry name" value="GAMMA-GLUTAMYLCYCLOTRANSFERASE"/>
    <property type="match status" value="1"/>
</dbReference>
<dbReference type="OrthoDB" id="2017317at2759"/>
<protein>
    <recommendedName>
        <fullName evidence="1">gamma-glutamylcyclotransferase</fullName>
        <ecNumber evidence="1">4.3.2.9</ecNumber>
    </recommendedName>
</protein>
<evidence type="ECO:0000256" key="4">
    <source>
        <dbReference type="PIRSR" id="PIRSR617939-2"/>
    </source>
</evidence>
<dbReference type="Gene3D" id="3.10.490.10">
    <property type="entry name" value="Gamma-glutamyl cyclotransferase-like"/>
    <property type="match status" value="1"/>
</dbReference>
<gene>
    <name evidence="5" type="ORF">BU26DRAFT_430578</name>
</gene>
<dbReference type="AlphaFoldDB" id="A0A6A6I8Z7"/>